<dbReference type="InterPro" id="IPR009677">
    <property type="entry name" value="DUF1266"/>
</dbReference>
<dbReference type="EMBL" id="BAABXL010000001">
    <property type="protein sequence ID" value="GAA6268365.1"/>
    <property type="molecule type" value="Genomic_DNA"/>
</dbReference>
<accession>A0ABQ0AWF5</accession>
<evidence type="ECO:0000313" key="3">
    <source>
        <dbReference type="Proteomes" id="UP001600894"/>
    </source>
</evidence>
<reference evidence="2 3" key="1">
    <citation type="submission" date="2024-04" db="EMBL/GenBank/DDBJ databases">
        <title>Defined microbial consortia suppress multidrug-resistant proinflammatory Enterobacteriaceae via ecological control.</title>
        <authorList>
            <person name="Furuichi M."/>
            <person name="Kawaguchi T."/>
            <person name="Pust M."/>
            <person name="Yasuma K."/>
            <person name="Plichta D."/>
            <person name="Hasegawa N."/>
            <person name="Ohya T."/>
            <person name="Bhattarai S."/>
            <person name="Sasajima S."/>
            <person name="Aoto Y."/>
            <person name="Tuganbaev T."/>
            <person name="Yaginuma M."/>
            <person name="Ueda M."/>
            <person name="Okahashi N."/>
            <person name="Amafuji K."/>
            <person name="Kiridooshi Y."/>
            <person name="Sugita K."/>
            <person name="Strazar M."/>
            <person name="Skelly A."/>
            <person name="Suda W."/>
            <person name="Hattori M."/>
            <person name="Nakamoto N."/>
            <person name="Caballero S."/>
            <person name="Norman J."/>
            <person name="Olle B."/>
            <person name="Tanoue T."/>
            <person name="Arita M."/>
            <person name="Bucci V."/>
            <person name="Atarashi K."/>
            <person name="Xavier R."/>
            <person name="Honda K."/>
        </authorList>
    </citation>
    <scope>NUCLEOTIDE SEQUENCE [LARGE SCALE GENOMIC DNA]</scope>
    <source>
        <strain evidence="3">f13</strain>
    </source>
</reference>
<dbReference type="PROSITE" id="PS51257">
    <property type="entry name" value="PROKAR_LIPOPROTEIN"/>
    <property type="match status" value="1"/>
</dbReference>
<protein>
    <recommendedName>
        <fullName evidence="1">DUF1266 domain-containing protein</fullName>
    </recommendedName>
</protein>
<dbReference type="RefSeq" id="WP_176253703.1">
    <property type="nucleotide sequence ID" value="NZ_BAABXL010000001.1"/>
</dbReference>
<name>A0ABQ0AWF5_9FIRM</name>
<evidence type="ECO:0000313" key="2">
    <source>
        <dbReference type="EMBL" id="GAA6268365.1"/>
    </source>
</evidence>
<dbReference type="Pfam" id="PF06889">
    <property type="entry name" value="DUF1266"/>
    <property type="match status" value="1"/>
</dbReference>
<proteinExistence type="predicted"/>
<sequence length="416" mass="44942">MKKGRIKGAIGAAVLGTALVLGGCQGASGAFKTQEYVSDNDIFRAVLPEGMEQTDMRFQTNSALMMLDGGDDKNLQVVVFGGGKENAIPGQEAAADLNGYKESVNSYIEKNIPGLKLTWDKDNSESREGMDQCISAEGTAEISGSKAKVYGLYMENENSYYGGVAFGGRGEIASVKKVMSIQPGEVGTRETTGMDFIYGMTAVLDKVNNSNMLELKKTMEDMEGVKSTDLTSIERQAAANLLSSWSISNKASLLETVSGLCGDKGHNADALSVLERYGSDPSESRDAFISSLESNGVSDKEKIYMLAVYDARAAFGDRALMGWDLSRAVSVLEMGYAAGFLTYDEAVSQATEVAKLAQTTFSSWEEFNQSYLYGYSYWSEEDLEDPSSSAAERAQMVKSLTESSASPFRVDWNISL</sequence>
<keyword evidence="3" id="KW-1185">Reference proteome</keyword>
<dbReference type="Proteomes" id="UP001600894">
    <property type="component" value="Unassembled WGS sequence"/>
</dbReference>
<feature type="domain" description="DUF1266" evidence="1">
    <location>
        <begin position="241"/>
        <end position="412"/>
    </location>
</feature>
<organism evidence="2 3">
    <name type="scientific">Enterocloster alcoholdehydrogenati</name>
    <dbReference type="NCBI Taxonomy" id="2547410"/>
    <lineage>
        <taxon>Bacteria</taxon>
        <taxon>Bacillati</taxon>
        <taxon>Bacillota</taxon>
        <taxon>Clostridia</taxon>
        <taxon>Lachnospirales</taxon>
        <taxon>Lachnospiraceae</taxon>
        <taxon>Enterocloster</taxon>
    </lineage>
</organism>
<evidence type="ECO:0000259" key="1">
    <source>
        <dbReference type="Pfam" id="PF06889"/>
    </source>
</evidence>
<gene>
    <name evidence="2" type="ORF">F130042H8_14250</name>
</gene>
<comment type="caution">
    <text evidence="2">The sequence shown here is derived from an EMBL/GenBank/DDBJ whole genome shotgun (WGS) entry which is preliminary data.</text>
</comment>